<dbReference type="OrthoDB" id="10419056at2759"/>
<feature type="region of interest" description="Disordered" evidence="1">
    <location>
        <begin position="82"/>
        <end position="108"/>
    </location>
</feature>
<dbReference type="EMBL" id="JAAAJB010000915">
    <property type="protein sequence ID" value="KAG0249969.1"/>
    <property type="molecule type" value="Genomic_DNA"/>
</dbReference>
<gene>
    <name evidence="2" type="ORF">DFQ27_009686</name>
</gene>
<reference evidence="2" key="1">
    <citation type="journal article" date="2020" name="Fungal Divers.">
        <title>Resolving the Mortierellaceae phylogeny through synthesis of multi-gene phylogenetics and phylogenomics.</title>
        <authorList>
            <person name="Vandepol N."/>
            <person name="Liber J."/>
            <person name="Desiro A."/>
            <person name="Na H."/>
            <person name="Kennedy M."/>
            <person name="Barry K."/>
            <person name="Grigoriev I.V."/>
            <person name="Miller A.N."/>
            <person name="O'Donnell K."/>
            <person name="Stajich J.E."/>
            <person name="Bonito G."/>
        </authorList>
    </citation>
    <scope>NUCLEOTIDE SEQUENCE</scope>
    <source>
        <strain evidence="2">BC1065</strain>
    </source>
</reference>
<comment type="caution">
    <text evidence="2">The sequence shown here is derived from an EMBL/GenBank/DDBJ whole genome shotgun (WGS) entry which is preliminary data.</text>
</comment>
<name>A0A9P6TWB3_9FUNG</name>
<dbReference type="AlphaFoldDB" id="A0A9P6TWB3"/>
<evidence type="ECO:0000313" key="3">
    <source>
        <dbReference type="Proteomes" id="UP000807716"/>
    </source>
</evidence>
<proteinExistence type="predicted"/>
<accession>A0A9P6TWB3</accession>
<evidence type="ECO:0000256" key="1">
    <source>
        <dbReference type="SAM" id="MobiDB-lite"/>
    </source>
</evidence>
<organism evidence="2 3">
    <name type="scientific">Actinomortierella ambigua</name>
    <dbReference type="NCBI Taxonomy" id="1343610"/>
    <lineage>
        <taxon>Eukaryota</taxon>
        <taxon>Fungi</taxon>
        <taxon>Fungi incertae sedis</taxon>
        <taxon>Mucoromycota</taxon>
        <taxon>Mortierellomycotina</taxon>
        <taxon>Mortierellomycetes</taxon>
        <taxon>Mortierellales</taxon>
        <taxon>Mortierellaceae</taxon>
        <taxon>Actinomortierella</taxon>
    </lineage>
</organism>
<dbReference type="Proteomes" id="UP000807716">
    <property type="component" value="Unassembled WGS sequence"/>
</dbReference>
<protein>
    <submittedName>
        <fullName evidence="2">Uncharacterized protein</fullName>
    </submittedName>
</protein>
<evidence type="ECO:0000313" key="2">
    <source>
        <dbReference type="EMBL" id="KAG0249969.1"/>
    </source>
</evidence>
<sequence>MVSLTSGPGTHAIISSPQAIYQRTVAKRARATTEESGIAFSSFDSEHADPRASAGVGLGIAASSHSNHMAVTIRPMLLDGHLEIGPEPKRRRGDPTEGGWAHPGLATVATGGDGATTVLAAADLEDENAMELS</sequence>
<keyword evidence="3" id="KW-1185">Reference proteome</keyword>